<reference evidence="1 2" key="1">
    <citation type="submission" date="2016-03" db="EMBL/GenBank/DDBJ databases">
        <title>Cyphomyrmex costatus WGS genome.</title>
        <authorList>
            <person name="Nygaard S."/>
            <person name="Hu H."/>
            <person name="Boomsma J."/>
            <person name="Zhang G."/>
        </authorList>
    </citation>
    <scope>NUCLEOTIDE SEQUENCE [LARGE SCALE GENOMIC DNA]</scope>
    <source>
        <strain evidence="1">MS0001</strain>
        <tissue evidence="1">Whole body</tissue>
    </source>
</reference>
<dbReference type="EMBL" id="KQ978254">
    <property type="protein sequence ID" value="KYM95895.1"/>
    <property type="molecule type" value="Genomic_DNA"/>
</dbReference>
<dbReference type="PANTHER" id="PTHR33480:SF1">
    <property type="entry name" value="TYR RECOMBINASE DOMAIN-CONTAINING PROTEIN"/>
    <property type="match status" value="1"/>
</dbReference>
<dbReference type="STRING" id="456900.A0A151IA36"/>
<gene>
    <name evidence="1" type="ORF">ALC62_13458</name>
</gene>
<dbReference type="PANTHER" id="PTHR33480">
    <property type="entry name" value="SET DOMAIN-CONTAINING PROTEIN-RELATED"/>
    <property type="match status" value="1"/>
</dbReference>
<keyword evidence="2" id="KW-1185">Reference proteome</keyword>
<accession>A0A151IA36</accession>
<organism evidence="1 2">
    <name type="scientific">Cyphomyrmex costatus</name>
    <dbReference type="NCBI Taxonomy" id="456900"/>
    <lineage>
        <taxon>Eukaryota</taxon>
        <taxon>Metazoa</taxon>
        <taxon>Ecdysozoa</taxon>
        <taxon>Arthropoda</taxon>
        <taxon>Hexapoda</taxon>
        <taxon>Insecta</taxon>
        <taxon>Pterygota</taxon>
        <taxon>Neoptera</taxon>
        <taxon>Endopterygota</taxon>
        <taxon>Hymenoptera</taxon>
        <taxon>Apocrita</taxon>
        <taxon>Aculeata</taxon>
        <taxon>Formicoidea</taxon>
        <taxon>Formicidae</taxon>
        <taxon>Myrmicinae</taxon>
        <taxon>Cyphomyrmex</taxon>
    </lineage>
</organism>
<proteinExistence type="predicted"/>
<protein>
    <submittedName>
        <fullName evidence="1">Uncharacterized protein</fullName>
    </submittedName>
</protein>
<evidence type="ECO:0000313" key="1">
    <source>
        <dbReference type="EMBL" id="KYM95895.1"/>
    </source>
</evidence>
<evidence type="ECO:0000313" key="2">
    <source>
        <dbReference type="Proteomes" id="UP000078542"/>
    </source>
</evidence>
<dbReference type="Proteomes" id="UP000078542">
    <property type="component" value="Unassembled WGS sequence"/>
</dbReference>
<dbReference type="AlphaFoldDB" id="A0A151IA36"/>
<sequence length="682" mass="78305">MYFQKNFVFILVDSNYDSFEINTTQNTTDEYKPSDETQKTEINYDSFEINTTQDTTDEYKPSDETQNTEINKTIVTAELENCSTEISSDISEKYDQFKFNVPGNSACDETELTVELSRGSKGSNKKDFCVFCKTLQSKIVRHLENKHSSEDEVKDFMSLPKGCAECLHKITNIRKEGNFIFNTTKEYNRGRMITMRRPIKSTKQNGINFVNCPYCNGFYTRNNLRHHAKQCNNNDQKTSTSRNILQNARRILGRYHPEASRRMRIEILPVLHEDKITKAIRYDRAIILYGNSMCKSQIHQHQNIYIRGHLRLLGRLALALKNRNSEIDTLAAAYAPQHYKTVIDAIHDVAEWEYKTNTFKHPTNASTLDTCLKKIGKILDVAYMIDKDLAKRKDVDDFLKIYDVDFSGTVNKVATETHTKFKRQKKTILPNTSDIKTLSDYLKIKMEENIETLSNEFSYETWKSLAEVTLTAIQVFNRRRAGEMERILINDFKNYECVCGSSSTCDITKQSNEAHNYVRFTIRGKLNRTVPVLLDAQMLKSIQLLLQFRKDAKIPPSNPFLFGLPSTNKSQHKHLSACKLMRDFASACGAKNVSALRGTALRKHVATKCIDLNLSDNQVTRVARFMGHHKHIHKEIYRQPVAKVDIEEMSKILEKAQGVKTTLNESAVTTNSENDLSSINQG</sequence>
<name>A0A151IA36_9HYME</name>